<dbReference type="CDD" id="cd22533">
    <property type="entry name" value="KH-II_YlqC-like"/>
    <property type="match status" value="1"/>
</dbReference>
<dbReference type="RefSeq" id="WP_092914175.1">
    <property type="nucleotide sequence ID" value="NZ_CP136592.1"/>
</dbReference>
<dbReference type="PANTHER" id="PTHR34654">
    <property type="entry name" value="UPF0109 PROTEIN SCO5592"/>
    <property type="match status" value="1"/>
</dbReference>
<organism evidence="3 4">
    <name type="scientific">Hydrogenimonas thermophila</name>
    <dbReference type="NCBI Taxonomy" id="223786"/>
    <lineage>
        <taxon>Bacteria</taxon>
        <taxon>Pseudomonadati</taxon>
        <taxon>Campylobacterota</taxon>
        <taxon>Epsilonproteobacteria</taxon>
        <taxon>Campylobacterales</taxon>
        <taxon>Hydrogenimonadaceae</taxon>
        <taxon>Hydrogenimonas</taxon>
    </lineage>
</organism>
<dbReference type="OrthoDB" id="5334617at2"/>
<dbReference type="Gene3D" id="3.30.300.20">
    <property type="match status" value="1"/>
</dbReference>
<dbReference type="EMBL" id="FOXB01000061">
    <property type="protein sequence ID" value="SFP94327.1"/>
    <property type="molecule type" value="Genomic_DNA"/>
</dbReference>
<sequence>MIENFVRDLAKLIVSHPEDVVVERHNLGEKFDEIVIYAHKEDAGKLIGKDGRMINALKTLISGCKAKDGISYRVNVRTAEEYRD</sequence>
<dbReference type="Proteomes" id="UP000199227">
    <property type="component" value="Unassembled WGS sequence"/>
</dbReference>
<evidence type="ECO:0000313" key="3">
    <source>
        <dbReference type="EMBL" id="SFP94327.1"/>
    </source>
</evidence>
<accession>A0A1I5UH10</accession>
<keyword evidence="2" id="KW-0694">RNA-binding</keyword>
<dbReference type="InterPro" id="IPR009019">
    <property type="entry name" value="KH_sf_prok-type"/>
</dbReference>
<protein>
    <submittedName>
        <fullName evidence="3">Uncharacterized protein</fullName>
    </submittedName>
</protein>
<dbReference type="STRING" id="223786.SAMN05216234_16110"/>
<dbReference type="SUPFAM" id="SSF54814">
    <property type="entry name" value="Prokaryotic type KH domain (KH-domain type II)"/>
    <property type="match status" value="1"/>
</dbReference>
<evidence type="ECO:0000313" key="4">
    <source>
        <dbReference type="Proteomes" id="UP000199227"/>
    </source>
</evidence>
<evidence type="ECO:0000256" key="1">
    <source>
        <dbReference type="ARBA" id="ARBA00022490"/>
    </source>
</evidence>
<keyword evidence="1" id="KW-0963">Cytoplasm</keyword>
<dbReference type="InterPro" id="IPR015946">
    <property type="entry name" value="KH_dom-like_a/b"/>
</dbReference>
<dbReference type="Pfam" id="PF13083">
    <property type="entry name" value="KH_KhpA-B"/>
    <property type="match status" value="1"/>
</dbReference>
<keyword evidence="4" id="KW-1185">Reference proteome</keyword>
<evidence type="ECO:0000256" key="2">
    <source>
        <dbReference type="ARBA" id="ARBA00022884"/>
    </source>
</evidence>
<dbReference type="PANTHER" id="PTHR34654:SF1">
    <property type="entry name" value="RNA-BINDING PROTEIN KHPA"/>
    <property type="match status" value="1"/>
</dbReference>
<name>A0A1I5UH10_9BACT</name>
<dbReference type="InterPro" id="IPR020627">
    <property type="entry name" value="KhpA"/>
</dbReference>
<dbReference type="GO" id="GO:0003723">
    <property type="term" value="F:RNA binding"/>
    <property type="evidence" value="ECO:0007669"/>
    <property type="project" value="UniProtKB-KW"/>
</dbReference>
<gene>
    <name evidence="3" type="ORF">SAMN05216234_16110</name>
</gene>
<dbReference type="AlphaFoldDB" id="A0A1I5UH10"/>
<reference evidence="3 4" key="1">
    <citation type="submission" date="2016-10" db="EMBL/GenBank/DDBJ databases">
        <authorList>
            <person name="de Groot N.N."/>
        </authorList>
    </citation>
    <scope>NUCLEOTIDE SEQUENCE [LARGE SCALE GENOMIC DNA]</scope>
    <source>
        <strain evidence="3 4">EP1-55-1</strain>
    </source>
</reference>
<proteinExistence type="predicted"/>